<evidence type="ECO:0000313" key="10">
    <source>
        <dbReference type="Proteomes" id="UP000694569"/>
    </source>
</evidence>
<dbReference type="Ensembl" id="ENSLLET00000001190.1">
    <property type="protein sequence ID" value="ENSLLEP00000001131.1"/>
    <property type="gene ID" value="ENSLLEG00000000753.1"/>
</dbReference>
<dbReference type="PANTHER" id="PTHR15151">
    <property type="entry name" value="PROTEIN EIGER"/>
    <property type="match status" value="1"/>
</dbReference>
<dbReference type="PROSITE" id="PS50049">
    <property type="entry name" value="THD_2"/>
    <property type="match status" value="1"/>
</dbReference>
<dbReference type="Pfam" id="PF00229">
    <property type="entry name" value="TNF"/>
    <property type="match status" value="1"/>
</dbReference>
<keyword evidence="7" id="KW-1133">Transmembrane helix</keyword>
<comment type="subcellular location">
    <subcellularLocation>
        <location evidence="1">Secreted</location>
    </subcellularLocation>
</comment>
<keyword evidence="6" id="KW-0325">Glycoprotein</keyword>
<dbReference type="InterPro" id="IPR051748">
    <property type="entry name" value="TNF_Ligand_Superfamily"/>
</dbReference>
<dbReference type="GO" id="GO:0030890">
    <property type="term" value="P:positive regulation of B cell proliferation"/>
    <property type="evidence" value="ECO:0007669"/>
    <property type="project" value="TreeGrafter"/>
</dbReference>
<keyword evidence="4" id="KW-0964">Secreted</keyword>
<name>A0A8C5LLT1_9ANUR</name>
<evidence type="ECO:0000256" key="3">
    <source>
        <dbReference type="ARBA" id="ARBA00022514"/>
    </source>
</evidence>
<dbReference type="SUPFAM" id="SSF49842">
    <property type="entry name" value="TNF-like"/>
    <property type="match status" value="1"/>
</dbReference>
<evidence type="ECO:0000256" key="4">
    <source>
        <dbReference type="ARBA" id="ARBA00022525"/>
    </source>
</evidence>
<dbReference type="Proteomes" id="UP000694569">
    <property type="component" value="Unplaced"/>
</dbReference>
<keyword evidence="7" id="KW-0472">Membrane</keyword>
<dbReference type="PANTHER" id="PTHR15151:SF2">
    <property type="entry name" value="TUMOR NECROSIS FACTOR LIGAND SUPERFAMILY MEMBER 13B"/>
    <property type="match status" value="1"/>
</dbReference>
<dbReference type="GO" id="GO:0005125">
    <property type="term" value="F:cytokine activity"/>
    <property type="evidence" value="ECO:0007669"/>
    <property type="project" value="UniProtKB-KW"/>
</dbReference>
<evidence type="ECO:0000256" key="2">
    <source>
        <dbReference type="ARBA" id="ARBA00008670"/>
    </source>
</evidence>
<comment type="similarity">
    <text evidence="2">Belongs to the tumor necrosis factor family.</text>
</comment>
<dbReference type="OrthoDB" id="5947373at2759"/>
<protein>
    <submittedName>
        <fullName evidence="9">TNF superfamily member 13b</fullName>
    </submittedName>
</protein>
<dbReference type="GO" id="GO:0016020">
    <property type="term" value="C:membrane"/>
    <property type="evidence" value="ECO:0007669"/>
    <property type="project" value="InterPro"/>
</dbReference>
<organism evidence="9 10">
    <name type="scientific">Leptobrachium leishanense</name>
    <name type="common">Leishan spiny toad</name>
    <dbReference type="NCBI Taxonomy" id="445787"/>
    <lineage>
        <taxon>Eukaryota</taxon>
        <taxon>Metazoa</taxon>
        <taxon>Chordata</taxon>
        <taxon>Craniata</taxon>
        <taxon>Vertebrata</taxon>
        <taxon>Euteleostomi</taxon>
        <taxon>Amphibia</taxon>
        <taxon>Batrachia</taxon>
        <taxon>Anura</taxon>
        <taxon>Pelobatoidea</taxon>
        <taxon>Megophryidae</taxon>
        <taxon>Leptobrachium</taxon>
    </lineage>
</organism>
<reference evidence="9" key="2">
    <citation type="submission" date="2025-09" db="UniProtKB">
        <authorList>
            <consortium name="Ensembl"/>
        </authorList>
    </citation>
    <scope>IDENTIFICATION</scope>
</reference>
<keyword evidence="7" id="KW-0812">Transmembrane</keyword>
<keyword evidence="3" id="KW-0202">Cytokine</keyword>
<feature type="domain" description="THD" evidence="8">
    <location>
        <begin position="135"/>
        <end position="274"/>
    </location>
</feature>
<proteinExistence type="inferred from homology"/>
<dbReference type="AlphaFoldDB" id="A0A8C5LLT1"/>
<evidence type="ECO:0000256" key="7">
    <source>
        <dbReference type="SAM" id="Phobius"/>
    </source>
</evidence>
<evidence type="ECO:0000259" key="8">
    <source>
        <dbReference type="PROSITE" id="PS50049"/>
    </source>
</evidence>
<dbReference type="Gene3D" id="2.60.120.40">
    <property type="match status" value="1"/>
</dbReference>
<dbReference type="GeneTree" id="ENSGT00940000157536"/>
<keyword evidence="5" id="KW-1015">Disulfide bond</keyword>
<evidence type="ECO:0000256" key="1">
    <source>
        <dbReference type="ARBA" id="ARBA00004613"/>
    </source>
</evidence>
<evidence type="ECO:0000313" key="9">
    <source>
        <dbReference type="Ensembl" id="ENSLLEP00000001131.1"/>
    </source>
</evidence>
<evidence type="ECO:0000256" key="5">
    <source>
        <dbReference type="ARBA" id="ARBA00023157"/>
    </source>
</evidence>
<dbReference type="GO" id="GO:0005615">
    <property type="term" value="C:extracellular space"/>
    <property type="evidence" value="ECO:0007669"/>
    <property type="project" value="UniProtKB-KW"/>
</dbReference>
<keyword evidence="10" id="KW-1185">Reference proteome</keyword>
<evidence type="ECO:0000256" key="6">
    <source>
        <dbReference type="ARBA" id="ARBA00023180"/>
    </source>
</evidence>
<dbReference type="GO" id="GO:0006955">
    <property type="term" value="P:immune response"/>
    <property type="evidence" value="ECO:0007669"/>
    <property type="project" value="InterPro"/>
</dbReference>
<gene>
    <name evidence="9" type="primary">TNFSF13B</name>
</gene>
<feature type="transmembrane region" description="Helical" evidence="7">
    <location>
        <begin position="28"/>
        <end position="53"/>
    </location>
</feature>
<dbReference type="InterPro" id="IPR008983">
    <property type="entry name" value="Tumour_necrosis_fac-like_dom"/>
</dbReference>
<dbReference type="GO" id="GO:0005164">
    <property type="term" value="F:tumor necrosis factor receptor binding"/>
    <property type="evidence" value="ECO:0007669"/>
    <property type="project" value="InterPro"/>
</dbReference>
<dbReference type="InterPro" id="IPR006052">
    <property type="entry name" value="TNF_dom"/>
</dbReference>
<sequence>MDSRMKSRHYFPHTVKRRRILHHYQKEVSCNVCLSFLFLLLSFITAGSIYNIIVMKTELAKLQVELKSTRNLPGKSQPSDVLSNTSFNDGDGFHINLNINTQKDKALFGHKGENDNLRHRLQRSTTEASGQAFRSFLQLIADKDSKIEDEDDSSIIPWLLSLKQGTAFEKKKNTILIKEAGFFFIYGQVWYIDELFAMGHLIQRKKAIRVGDDPSLITLFRCIQNMPQHLPNNSCFTAGIAKLEEGDELKLVIPRSRAKLSLNGDGTFFGAIRLS</sequence>
<reference evidence="9" key="1">
    <citation type="submission" date="2025-08" db="UniProtKB">
        <authorList>
            <consortium name="Ensembl"/>
        </authorList>
    </citation>
    <scope>IDENTIFICATION</scope>
</reference>
<accession>A0A8C5LLT1</accession>